<dbReference type="PROSITE" id="PS00618">
    <property type="entry name" value="RECF_2"/>
    <property type="match status" value="1"/>
</dbReference>
<keyword evidence="9 13" id="KW-0238">DNA-binding</keyword>
<keyword evidence="7 13" id="KW-0227">DNA damage</keyword>
<dbReference type="InterPro" id="IPR042174">
    <property type="entry name" value="RecF_2"/>
</dbReference>
<keyword evidence="6 13" id="KW-0547">Nucleotide-binding</keyword>
<evidence type="ECO:0000256" key="13">
    <source>
        <dbReference type="HAMAP-Rule" id="MF_00365"/>
    </source>
</evidence>
<keyword evidence="10 13" id="KW-0234">DNA repair</keyword>
<dbReference type="Gene3D" id="1.20.1050.90">
    <property type="entry name" value="RecF/RecN/SMC, N-terminal domain"/>
    <property type="match status" value="1"/>
</dbReference>
<evidence type="ECO:0000259" key="16">
    <source>
        <dbReference type="Pfam" id="PF02463"/>
    </source>
</evidence>
<dbReference type="EMBL" id="PXVD01000015">
    <property type="protein sequence ID" value="MDJ1371693.1"/>
    <property type="molecule type" value="Genomic_DNA"/>
</dbReference>
<evidence type="ECO:0000256" key="4">
    <source>
        <dbReference type="ARBA" id="ARBA00022490"/>
    </source>
</evidence>
<name>A0ABT7C904_9MICO</name>
<keyword evidence="5 13" id="KW-0235">DNA replication</keyword>
<evidence type="ECO:0000256" key="9">
    <source>
        <dbReference type="ARBA" id="ARBA00023125"/>
    </source>
</evidence>
<comment type="caution">
    <text evidence="17">The sequence shown here is derived from an EMBL/GenBank/DDBJ whole genome shotgun (WGS) entry which is preliminary data.</text>
</comment>
<reference evidence="17" key="1">
    <citation type="submission" date="2018-03" db="EMBL/GenBank/DDBJ databases">
        <authorList>
            <person name="Nunes O.C."/>
            <person name="Lopes A.R."/>
            <person name="Froufe H."/>
            <person name="Munoz-Merida A."/>
            <person name="Barroso C."/>
            <person name="Egas C."/>
        </authorList>
    </citation>
    <scope>NUCLEOTIDE SEQUENCE</scope>
    <source>
        <strain evidence="17">ON4</strain>
    </source>
</reference>
<dbReference type="Pfam" id="PF02463">
    <property type="entry name" value="SMC_N"/>
    <property type="match status" value="1"/>
</dbReference>
<feature type="binding site" evidence="13">
    <location>
        <begin position="30"/>
        <end position="37"/>
    </location>
    <ligand>
        <name>ATP</name>
        <dbReference type="ChEBI" id="CHEBI:30616"/>
    </ligand>
</feature>
<proteinExistence type="inferred from homology"/>
<dbReference type="PANTHER" id="PTHR32182">
    <property type="entry name" value="DNA REPLICATION AND REPAIR PROTEIN RECF"/>
    <property type="match status" value="1"/>
</dbReference>
<dbReference type="PANTHER" id="PTHR32182:SF0">
    <property type="entry name" value="DNA REPLICATION AND REPAIR PROTEIN RECF"/>
    <property type="match status" value="1"/>
</dbReference>
<dbReference type="Gene3D" id="3.40.50.300">
    <property type="entry name" value="P-loop containing nucleotide triphosphate hydrolases"/>
    <property type="match status" value="1"/>
</dbReference>
<evidence type="ECO:0000256" key="7">
    <source>
        <dbReference type="ARBA" id="ARBA00022763"/>
    </source>
</evidence>
<evidence type="ECO:0000256" key="3">
    <source>
        <dbReference type="ARBA" id="ARBA00020170"/>
    </source>
</evidence>
<evidence type="ECO:0000256" key="2">
    <source>
        <dbReference type="ARBA" id="ARBA00008016"/>
    </source>
</evidence>
<feature type="region of interest" description="Disordered" evidence="15">
    <location>
        <begin position="388"/>
        <end position="424"/>
    </location>
</feature>
<evidence type="ECO:0000256" key="12">
    <source>
        <dbReference type="ARBA" id="ARBA00025401"/>
    </source>
</evidence>
<sequence length="424" mass="46615">MHVTHLTLRNFRNYASADLDLAPGVRIFEGVNGQGKTNLVEAIAYLSSLRSHRVSSDSALVKFGEDAAIIRAELAHGPRRLSIDVEITKSGSNKARVSGHPVKARELPRYFNTVLFAPEDLALIRGEPQQRRSFIDSLLATHAPRLADVIANYERVLKQRNSLLRSAKSRTVSDAMLGTLEVWNDQLIMLGTEIIAARLALVTRLRPHLAKSYMALVDADHGATMTMRVSALADAKKLMDEDGAGGEIDSELTVEEIREQFTLRLKDAQAREFERGTTLVGPHRDDVTFWLNGLPARITASQGESWSFALSLKLAAAQLVREESRTGDPVLILDDVFSELDGQRRSRLATAIEGFEQVLITCAVLEDLPEELWTRTIRISAGTIVGEQASSHAVRESQDSQAGQDSQAAEVADDAQGEADDRTK</sequence>
<evidence type="ECO:0000256" key="1">
    <source>
        <dbReference type="ARBA" id="ARBA00004496"/>
    </source>
</evidence>
<dbReference type="Proteomes" id="UP001170379">
    <property type="component" value="Unassembled WGS sequence"/>
</dbReference>
<dbReference type="InterPro" id="IPR027417">
    <property type="entry name" value="P-loop_NTPase"/>
</dbReference>
<evidence type="ECO:0000256" key="10">
    <source>
        <dbReference type="ARBA" id="ARBA00023204"/>
    </source>
</evidence>
<keyword evidence="11 13" id="KW-0742">SOS response</keyword>
<dbReference type="RefSeq" id="WP_051266903.1">
    <property type="nucleotide sequence ID" value="NZ_CP028426.1"/>
</dbReference>
<gene>
    <name evidence="13" type="primary">recF</name>
    <name evidence="17" type="ORF">C7K25_09995</name>
</gene>
<keyword evidence="18" id="KW-1185">Reference proteome</keyword>
<keyword evidence="4 13" id="KW-0963">Cytoplasm</keyword>
<comment type="function">
    <text evidence="12 13 14">The RecF protein is involved in DNA metabolism; it is required for DNA replication and normal SOS inducibility. RecF binds preferentially to single-stranded, linear DNA. It also seems to bind ATP.</text>
</comment>
<comment type="subcellular location">
    <subcellularLocation>
        <location evidence="1 13 14">Cytoplasm</location>
    </subcellularLocation>
</comment>
<keyword evidence="8 13" id="KW-0067">ATP-binding</keyword>
<dbReference type="InterPro" id="IPR001238">
    <property type="entry name" value="DNA-binding_RecF"/>
</dbReference>
<dbReference type="PROSITE" id="PS00617">
    <property type="entry name" value="RECF_1"/>
    <property type="match status" value="1"/>
</dbReference>
<dbReference type="InterPro" id="IPR003395">
    <property type="entry name" value="RecF/RecN/SMC_N"/>
</dbReference>
<evidence type="ECO:0000256" key="8">
    <source>
        <dbReference type="ARBA" id="ARBA00022840"/>
    </source>
</evidence>
<dbReference type="HAMAP" id="MF_00365">
    <property type="entry name" value="RecF"/>
    <property type="match status" value="1"/>
</dbReference>
<evidence type="ECO:0000256" key="5">
    <source>
        <dbReference type="ARBA" id="ARBA00022705"/>
    </source>
</evidence>
<evidence type="ECO:0000313" key="18">
    <source>
        <dbReference type="Proteomes" id="UP001170379"/>
    </source>
</evidence>
<protein>
    <recommendedName>
        <fullName evidence="3 13">DNA replication and repair protein RecF</fullName>
    </recommendedName>
</protein>
<reference evidence="17" key="2">
    <citation type="journal article" date="2022" name="Sci. Rep.">
        <title>In silico prediction of the enzymes involved in the degradation of the herbicide molinate by Gulosibacter molinativorax ON4T.</title>
        <authorList>
            <person name="Lopes A.R."/>
            <person name="Bunin E."/>
            <person name="Viana A.T."/>
            <person name="Froufe H."/>
            <person name="Munoz-Merida A."/>
            <person name="Pinho D."/>
            <person name="Figueiredo J."/>
            <person name="Barroso C."/>
            <person name="Vaz-Moreira I."/>
            <person name="Bellanger X."/>
            <person name="Egas C."/>
            <person name="Nunes O.C."/>
        </authorList>
    </citation>
    <scope>NUCLEOTIDE SEQUENCE</scope>
    <source>
        <strain evidence="17">ON4</strain>
    </source>
</reference>
<dbReference type="InterPro" id="IPR018078">
    <property type="entry name" value="DNA-binding_RecF_CS"/>
</dbReference>
<organism evidence="17 18">
    <name type="scientific">Gulosibacter molinativorax</name>
    <dbReference type="NCBI Taxonomy" id="256821"/>
    <lineage>
        <taxon>Bacteria</taxon>
        <taxon>Bacillati</taxon>
        <taxon>Actinomycetota</taxon>
        <taxon>Actinomycetes</taxon>
        <taxon>Micrococcales</taxon>
        <taxon>Microbacteriaceae</taxon>
        <taxon>Gulosibacter</taxon>
    </lineage>
</organism>
<evidence type="ECO:0000256" key="14">
    <source>
        <dbReference type="RuleBase" id="RU000578"/>
    </source>
</evidence>
<comment type="similarity">
    <text evidence="2 13 14">Belongs to the RecF family.</text>
</comment>
<evidence type="ECO:0000256" key="6">
    <source>
        <dbReference type="ARBA" id="ARBA00022741"/>
    </source>
</evidence>
<feature type="domain" description="RecF/RecN/SMC N-terminal" evidence="16">
    <location>
        <begin position="3"/>
        <end position="362"/>
    </location>
</feature>
<accession>A0ABT7C904</accession>
<dbReference type="SUPFAM" id="SSF52540">
    <property type="entry name" value="P-loop containing nucleoside triphosphate hydrolases"/>
    <property type="match status" value="1"/>
</dbReference>
<evidence type="ECO:0000256" key="11">
    <source>
        <dbReference type="ARBA" id="ARBA00023236"/>
    </source>
</evidence>
<evidence type="ECO:0000313" key="17">
    <source>
        <dbReference type="EMBL" id="MDJ1371693.1"/>
    </source>
</evidence>
<evidence type="ECO:0000256" key="15">
    <source>
        <dbReference type="SAM" id="MobiDB-lite"/>
    </source>
</evidence>
<feature type="compositionally biased region" description="Low complexity" evidence="15">
    <location>
        <begin position="399"/>
        <end position="409"/>
    </location>
</feature>
<dbReference type="NCBIfam" id="TIGR00611">
    <property type="entry name" value="recf"/>
    <property type="match status" value="1"/>
</dbReference>